<comment type="caution">
    <text evidence="1">The sequence shown here is derived from an EMBL/GenBank/DDBJ whole genome shotgun (WGS) entry which is preliminary data.</text>
</comment>
<reference evidence="2" key="1">
    <citation type="submission" date="2017-09" db="EMBL/GenBank/DDBJ databases">
        <title>Depth-based differentiation of microbial function through sediment-hosted aquifers and enrichment of novel symbionts in the deep terrestrial subsurface.</title>
        <authorList>
            <person name="Probst A.J."/>
            <person name="Ladd B."/>
            <person name="Jarett J.K."/>
            <person name="Geller-Mcgrath D.E."/>
            <person name="Sieber C.M.K."/>
            <person name="Emerson J.B."/>
            <person name="Anantharaman K."/>
            <person name="Thomas B.C."/>
            <person name="Malmstrom R."/>
            <person name="Stieglmeier M."/>
            <person name="Klingl A."/>
            <person name="Woyke T."/>
            <person name="Ryan C.M."/>
            <person name="Banfield J.F."/>
        </authorList>
    </citation>
    <scope>NUCLEOTIDE SEQUENCE [LARGE SCALE GENOMIC DNA]</scope>
</reference>
<dbReference type="InterPro" id="IPR014942">
    <property type="entry name" value="AbiEii"/>
</dbReference>
<evidence type="ECO:0000313" key="2">
    <source>
        <dbReference type="Proteomes" id="UP000230837"/>
    </source>
</evidence>
<dbReference type="EMBL" id="PFHR01000030">
    <property type="protein sequence ID" value="PIW97271.1"/>
    <property type="molecule type" value="Genomic_DNA"/>
</dbReference>
<proteinExistence type="predicted"/>
<dbReference type="AlphaFoldDB" id="A0A2M7IPN1"/>
<dbReference type="Proteomes" id="UP000230837">
    <property type="component" value="Unassembled WGS sequence"/>
</dbReference>
<gene>
    <name evidence="1" type="ORF">COZ82_00495</name>
</gene>
<accession>A0A2M7IPN1</accession>
<evidence type="ECO:0000313" key="1">
    <source>
        <dbReference type="EMBL" id="PIW97271.1"/>
    </source>
</evidence>
<name>A0A2M7IPN1_9BACT</name>
<sequence length="231" mass="26423">MSFDFSKHKSIMLKILKDIYTDTSISSYLAFKGGTAAMLFYGLPRNSVDLDFDILDSGKEELVFGRIQKLVSVYGKITEAIIKRNNILVVISYGTGLPQLKIEINRQQFGSNYSNMSLLGIPMLVMNKSDMFAHKLMAMYERMGRTSRDIFDVRFFAQNDWEINKAMVEKRSGKTFVKIINECIISLEKMSEAHILDGLGELLDERQKDSTRAKLKADTIFQLKLMQSNEK</sequence>
<evidence type="ECO:0008006" key="3">
    <source>
        <dbReference type="Google" id="ProtNLM"/>
    </source>
</evidence>
<dbReference type="Pfam" id="PF08843">
    <property type="entry name" value="AbiEii"/>
    <property type="match status" value="1"/>
</dbReference>
<organism evidence="1 2">
    <name type="scientific">Candidatus Kaiserbacteria bacterium CG_4_8_14_3_um_filter_38_9</name>
    <dbReference type="NCBI Taxonomy" id="1974599"/>
    <lineage>
        <taxon>Bacteria</taxon>
        <taxon>Candidatus Kaiseribacteriota</taxon>
    </lineage>
</organism>
<protein>
    <recommendedName>
        <fullName evidence="3">Nucleotidyl transferase AbiEii/AbiGii toxin family protein</fullName>
    </recommendedName>
</protein>
<dbReference type="Gene3D" id="3.10.450.620">
    <property type="entry name" value="JHP933, nucleotidyltransferase-like core domain"/>
    <property type="match status" value="1"/>
</dbReference>